<protein>
    <recommendedName>
        <fullName evidence="3">C2H2-type domain-containing protein</fullName>
    </recommendedName>
</protein>
<dbReference type="PANTHER" id="PTHR46579:SF2">
    <property type="entry name" value="C2H2-TYPE DOMAIN-CONTAINING PROTEIN"/>
    <property type="match status" value="1"/>
</dbReference>
<comment type="caution">
    <text evidence="4">The sequence shown here is derived from an EMBL/GenBank/DDBJ whole genome shotgun (WGS) entry which is preliminary data.</text>
</comment>
<keyword evidence="1" id="KW-0862">Zinc</keyword>
<dbReference type="Proteomes" id="UP001249851">
    <property type="component" value="Unassembled WGS sequence"/>
</dbReference>
<reference evidence="4" key="2">
    <citation type="journal article" date="2023" name="Science">
        <title>Genomic signatures of disease resistance in endangered staghorn corals.</title>
        <authorList>
            <person name="Vollmer S.V."/>
            <person name="Selwyn J.D."/>
            <person name="Despard B.A."/>
            <person name="Roesel C.L."/>
        </authorList>
    </citation>
    <scope>NUCLEOTIDE SEQUENCE</scope>
    <source>
        <strain evidence="4">K2</strain>
    </source>
</reference>
<dbReference type="InterPro" id="IPR004242">
    <property type="entry name" value="Transposase_21"/>
</dbReference>
<feature type="compositionally biased region" description="Basic and acidic residues" evidence="2">
    <location>
        <begin position="139"/>
        <end position="148"/>
    </location>
</feature>
<proteinExistence type="predicted"/>
<dbReference type="Gene3D" id="3.30.160.60">
    <property type="entry name" value="Classic Zinc Finger"/>
    <property type="match status" value="1"/>
</dbReference>
<dbReference type="GO" id="GO:0008270">
    <property type="term" value="F:zinc ion binding"/>
    <property type="evidence" value="ECO:0007669"/>
    <property type="project" value="UniProtKB-KW"/>
</dbReference>
<sequence>MVGMSSSSPETPFSLYKNACDNCGKSFEHSCSYRRHLRTHRNSQTRKRRRRRLWIPDQAACSEEDEDIGSMDFLDTSSECLTEGEFGKVSPQEFPGIDVLRQELTYHAESREDPQELSFQQVSESEPEDERVDESNQEATDHEDGREDALHWNEEDVQGLMQDLNEAIPERPLQLSRLKQVHVLLRWLSCFILYWQVVTHTSDAAVEWLLFFLGKAKHCGSKLVDKVILKNGVSKFYPVKVYCWKSLVSQMENILQRTGLPELCEQWRTRQVEEGVLSDIYDGEVWKNFKWRDGSEFNLERRYGLMLNVDWFQPFKRRSDYSVGVIYFVVLNLPRSERFKFQNVILGGIIPSLDSEPKLATFLRPHGDELNGLWKGGLIYTSLSPVPLKVFAALICVAADIPATRKVCGFVGHSAYRACSKCFKYFPGGFGEKKDFSGFHDRFSWPKRDGLTHKRNCEKVKLSKSQAQYDRASRMLGVHYSAFCELEYFDCVRFHVIDPMHNLFLGTAKYVFKVWAENVFTKEQLKKLSQKIEELNSATSIGRIPRKIGSNYGNYTAQEWKNWTLIFSMYALYGILPDNQLRIWERFVLACRILCQPVITKQEILRADALLLNFCIGMEKLYGKKFLTCNMHLHCHLSDVLVDYGPVFGFWLFSFERYNGQMGSTITNNRSIQIQFMCDFLKQRFLMPCAGNLPNDYGEEFLPAFKEWNEKGKASSTEQNLQQYYFLSRVASFARVPWYSNTNVTVPASYQEDMLSSEEVTALFLAYCAMYSEDNAVNICNLHVIIKRFSSICVGAEKYGSKAECRSLRSARILASWNGGDGQISATSPLSPGLVEYFMCHKLTIDGAEREHYFAYVRWFKKDPQTPCVGTFSTLSVWDGNNFEPRSCNSFLPVHRIHSLFTGGFVYLNNCSGTVAPSPNKAKLGLARDYKLEVLSHNSFESELCETLKNLHTIRKEEGTEFPVLWSVLDPSKKRQGPVS</sequence>
<dbReference type="AlphaFoldDB" id="A0AAD9V0U5"/>
<name>A0AAD9V0U5_ACRCE</name>
<evidence type="ECO:0000313" key="4">
    <source>
        <dbReference type="EMBL" id="KAK2557041.1"/>
    </source>
</evidence>
<feature type="domain" description="C2H2-type" evidence="3">
    <location>
        <begin position="18"/>
        <end position="45"/>
    </location>
</feature>
<evidence type="ECO:0000313" key="5">
    <source>
        <dbReference type="Proteomes" id="UP001249851"/>
    </source>
</evidence>
<accession>A0AAD9V0U5</accession>
<dbReference type="InterPro" id="IPR013087">
    <property type="entry name" value="Znf_C2H2_type"/>
</dbReference>
<evidence type="ECO:0000256" key="1">
    <source>
        <dbReference type="PROSITE-ProRule" id="PRU00042"/>
    </source>
</evidence>
<keyword evidence="1" id="KW-0479">Metal-binding</keyword>
<evidence type="ECO:0000256" key="2">
    <source>
        <dbReference type="SAM" id="MobiDB-lite"/>
    </source>
</evidence>
<evidence type="ECO:0000259" key="3">
    <source>
        <dbReference type="PROSITE" id="PS50157"/>
    </source>
</evidence>
<feature type="compositionally biased region" description="Acidic residues" evidence="2">
    <location>
        <begin position="125"/>
        <end position="136"/>
    </location>
</feature>
<dbReference type="Pfam" id="PF02992">
    <property type="entry name" value="Transposase_21"/>
    <property type="match status" value="1"/>
</dbReference>
<dbReference type="EMBL" id="JARQWQ010000052">
    <property type="protein sequence ID" value="KAK2557041.1"/>
    <property type="molecule type" value="Genomic_DNA"/>
</dbReference>
<keyword evidence="1" id="KW-0863">Zinc-finger</keyword>
<dbReference type="PROSITE" id="PS00028">
    <property type="entry name" value="ZINC_FINGER_C2H2_1"/>
    <property type="match status" value="1"/>
</dbReference>
<organism evidence="4 5">
    <name type="scientific">Acropora cervicornis</name>
    <name type="common">Staghorn coral</name>
    <dbReference type="NCBI Taxonomy" id="6130"/>
    <lineage>
        <taxon>Eukaryota</taxon>
        <taxon>Metazoa</taxon>
        <taxon>Cnidaria</taxon>
        <taxon>Anthozoa</taxon>
        <taxon>Hexacorallia</taxon>
        <taxon>Scleractinia</taxon>
        <taxon>Astrocoeniina</taxon>
        <taxon>Acroporidae</taxon>
        <taxon>Acropora</taxon>
    </lineage>
</organism>
<dbReference type="PANTHER" id="PTHR46579">
    <property type="entry name" value="F5/8 TYPE C DOMAIN-CONTAINING PROTEIN-RELATED"/>
    <property type="match status" value="1"/>
</dbReference>
<feature type="region of interest" description="Disordered" evidence="2">
    <location>
        <begin position="110"/>
        <end position="148"/>
    </location>
</feature>
<reference evidence="4" key="1">
    <citation type="journal article" date="2023" name="G3 (Bethesda)">
        <title>Whole genome assembly and annotation of the endangered Caribbean coral Acropora cervicornis.</title>
        <authorList>
            <person name="Selwyn J.D."/>
            <person name="Vollmer S.V."/>
        </authorList>
    </citation>
    <scope>NUCLEOTIDE SEQUENCE</scope>
    <source>
        <strain evidence="4">K2</strain>
    </source>
</reference>
<keyword evidence="5" id="KW-1185">Reference proteome</keyword>
<dbReference type="PROSITE" id="PS50157">
    <property type="entry name" value="ZINC_FINGER_C2H2_2"/>
    <property type="match status" value="1"/>
</dbReference>
<gene>
    <name evidence="4" type="ORF">P5673_020898</name>
</gene>